<feature type="domain" description="PAS" evidence="7">
    <location>
        <begin position="185"/>
        <end position="256"/>
    </location>
</feature>
<dbReference type="CDD" id="cd00130">
    <property type="entry name" value="PAS"/>
    <property type="match status" value="4"/>
</dbReference>
<dbReference type="SMART" id="SM00091">
    <property type="entry name" value="PAS"/>
    <property type="match status" value="4"/>
</dbReference>
<feature type="domain" description="PAS" evidence="7">
    <location>
        <begin position="768"/>
        <end position="822"/>
    </location>
</feature>
<sequence>MRSKDETLTQAKHLLLTQKLIWEEILKRKDFGSILGTLCLQMEKIISPSICAILLSSDQTKTKTFRMAPSGSIAFCADLDEFDPHEFLEISDMVISQDEVLAFPEVETNAGWSRIHHRINKYGIQSWWSIPIGKKNQQPMGTLVIFHEENHRPSTFEIYALNTAAQLAELAIEQRQNVLDHSTNRTDRFQNLFDSAPVAYLTSTMEGKILSANACAAMLTGLEPDELPGRSELDLYAPTLRGKRKAERLHHWIQHGLEVEKEELELERPDGTRRWVSLTVGLIRDSLGNPIERRSILEDISNQKQAQQLLDEQKSILEMIAKGQPLAHTLLRLCEGIETLTPGIQCAIHQLHNTTLHLLAAPSLPRSYAQTIDGMKIGVGMDSCGTAAYRREPVIVSDIATDPLWHQSRTVALDQGFQACWAIPIVSSDNEVLGTLAMYCLQPRTPCQEDWQIIEASKKLAGIALEQERDRLALQQSEARFRTLYEDNPTMYFTVALNGTVRSVNQFGASQLGFSPDELRGTSVFSLCHPDDLSIVRQTFDAYLHDPSDLENLEFRHVRKDGTVIWVRETIRLIHSKEQEPVLFLVCEDITNQKLTSETLIASEEAIRKLYDITSSPNLDFEARIRALLQLGCERFHLSSGLLAHGVGEDLTLQYIHTPSSSLVEGTTVPMQHTFWGLTIGSPEPIGIEQISELSLPTSVCHSTFNWQSYLGTKVMVGHETYGILCFGSPQVFKGKFSEAEKDFLQLMARWIGTELEQIQAREALEKNHAVLHAVLEGSIDAFYVKNLQGSYLMINSAGARLLGKSPSEVIGKNDFDLLSTEQAIAPRQKDLEILASQQSQTFEEQVTISNVTRTYLTTKSPFYDSAGNIIGIFGNARDITERKRGEEALQLTQQVFDILPDHVSVVGPDYRYRRVNTAYEQVHGLPAQDIIGKHISDLLGQEIFQRDIQPLFNRCLQGESVSYERWFQFHDGYRRFMAVTYSPLWDQDHHQVEAVVVNARDLTPRKHMEEALKESEGRLRVLLDERIRISQDLHDHVLQSIYAVGLMIAAIRKPLETQNFSEVYEFLDQAVLQVNNSITDIRGFIEGLPKDLDDIGDFSTELTNLVQSMSIPDGPTFQLRLDQEALDLLCQQNTLHLVNIARESMSNCLRHAQATESTISLTRENGHLRFEIADNGIGFIPLERSHAGHGLINMKARSEHLQGTMTIRSAPHEGTRVIIHMPTAAPNRGK</sequence>
<evidence type="ECO:0000313" key="9">
    <source>
        <dbReference type="EMBL" id="MDT7044015.1"/>
    </source>
</evidence>
<dbReference type="CDD" id="cd16917">
    <property type="entry name" value="HATPase_UhpB-NarQ-NarX-like"/>
    <property type="match status" value="1"/>
</dbReference>
<keyword evidence="3" id="KW-0597">Phosphoprotein</keyword>
<feature type="domain" description="PAC" evidence="8">
    <location>
        <begin position="260"/>
        <end position="312"/>
    </location>
</feature>
<dbReference type="PANTHER" id="PTHR43304">
    <property type="entry name" value="PHYTOCHROME-LIKE PROTEIN CPH1"/>
    <property type="match status" value="1"/>
</dbReference>
<dbReference type="Pfam" id="PF02518">
    <property type="entry name" value="HATPase_c"/>
    <property type="match status" value="1"/>
</dbReference>
<dbReference type="Pfam" id="PF13426">
    <property type="entry name" value="PAS_9"/>
    <property type="match status" value="1"/>
</dbReference>
<dbReference type="Pfam" id="PF13185">
    <property type="entry name" value="GAF_2"/>
    <property type="match status" value="1"/>
</dbReference>
<dbReference type="RefSeq" id="WP_313834601.1">
    <property type="nucleotide sequence ID" value="NZ_JAQOUE010000002.1"/>
</dbReference>
<feature type="domain" description="Histidine kinase" evidence="6">
    <location>
        <begin position="1029"/>
        <end position="1226"/>
    </location>
</feature>
<evidence type="ECO:0000256" key="5">
    <source>
        <dbReference type="ARBA" id="ARBA00022777"/>
    </source>
</evidence>
<dbReference type="PROSITE" id="PS50112">
    <property type="entry name" value="PAS"/>
    <property type="match status" value="3"/>
</dbReference>
<keyword evidence="4" id="KW-0808">Transferase</keyword>
<accession>A0ABU3KBX3</accession>
<protein>
    <recommendedName>
        <fullName evidence="2">histidine kinase</fullName>
        <ecNumber evidence="2">2.7.13.3</ecNumber>
    </recommendedName>
</protein>
<keyword evidence="10" id="KW-1185">Reference proteome</keyword>
<evidence type="ECO:0000256" key="3">
    <source>
        <dbReference type="ARBA" id="ARBA00022553"/>
    </source>
</evidence>
<evidence type="ECO:0000256" key="2">
    <source>
        <dbReference type="ARBA" id="ARBA00012438"/>
    </source>
</evidence>
<dbReference type="InterPro" id="IPR000700">
    <property type="entry name" value="PAS-assoc_C"/>
</dbReference>
<dbReference type="Gene3D" id="3.30.450.20">
    <property type="entry name" value="PAS domain"/>
    <property type="match status" value="4"/>
</dbReference>
<dbReference type="Pfam" id="PF08447">
    <property type="entry name" value="PAS_3"/>
    <property type="match status" value="1"/>
</dbReference>
<dbReference type="PROSITE" id="PS50109">
    <property type="entry name" value="HIS_KIN"/>
    <property type="match status" value="1"/>
</dbReference>
<dbReference type="InterPro" id="IPR036890">
    <property type="entry name" value="HATPase_C_sf"/>
</dbReference>
<dbReference type="Gene3D" id="3.30.450.40">
    <property type="match status" value="3"/>
</dbReference>
<dbReference type="SUPFAM" id="SSF55874">
    <property type="entry name" value="ATPase domain of HSP90 chaperone/DNA topoisomerase II/histidine kinase"/>
    <property type="match status" value="1"/>
</dbReference>
<comment type="catalytic activity">
    <reaction evidence="1">
        <text>ATP + protein L-histidine = ADP + protein N-phospho-L-histidine.</text>
        <dbReference type="EC" id="2.7.13.3"/>
    </reaction>
</comment>
<dbReference type="SUPFAM" id="SSF55785">
    <property type="entry name" value="PYP-like sensor domain (PAS domain)"/>
    <property type="match status" value="4"/>
</dbReference>
<dbReference type="SMART" id="SM00086">
    <property type="entry name" value="PAC"/>
    <property type="match status" value="4"/>
</dbReference>
<evidence type="ECO:0000256" key="4">
    <source>
        <dbReference type="ARBA" id="ARBA00022679"/>
    </source>
</evidence>
<dbReference type="NCBIfam" id="TIGR00229">
    <property type="entry name" value="sensory_box"/>
    <property type="match status" value="4"/>
</dbReference>
<gene>
    <name evidence="9" type="ORF">PPG34_16815</name>
</gene>
<reference evidence="9 10" key="1">
    <citation type="journal article" date="2023" name="ISME J.">
        <title>Cultivation and genomic characterization of novel and ubiquitous marine nitrite-oxidizing bacteria from the Nitrospirales.</title>
        <authorList>
            <person name="Mueller A.J."/>
            <person name="Daebeler A."/>
            <person name="Herbold C.W."/>
            <person name="Kirkegaard R.H."/>
            <person name="Daims H."/>
        </authorList>
    </citation>
    <scope>NUCLEOTIDE SEQUENCE [LARGE SCALE GENOMIC DNA]</scope>
    <source>
        <strain evidence="9 10">EB</strain>
    </source>
</reference>
<dbReference type="Pfam" id="PF07730">
    <property type="entry name" value="HisKA_3"/>
    <property type="match status" value="1"/>
</dbReference>
<evidence type="ECO:0000259" key="6">
    <source>
        <dbReference type="PROSITE" id="PS50109"/>
    </source>
</evidence>
<dbReference type="InterPro" id="IPR000014">
    <property type="entry name" value="PAS"/>
</dbReference>
<dbReference type="InterPro" id="IPR003594">
    <property type="entry name" value="HATPase_dom"/>
</dbReference>
<dbReference type="InterPro" id="IPR001610">
    <property type="entry name" value="PAC"/>
</dbReference>
<dbReference type="InterPro" id="IPR005467">
    <property type="entry name" value="His_kinase_dom"/>
</dbReference>
<evidence type="ECO:0000256" key="1">
    <source>
        <dbReference type="ARBA" id="ARBA00000085"/>
    </source>
</evidence>
<dbReference type="Gene3D" id="3.30.565.10">
    <property type="entry name" value="Histidine kinase-like ATPase, C-terminal domain"/>
    <property type="match status" value="1"/>
</dbReference>
<name>A0ABU3KBX3_9BACT</name>
<dbReference type="InterPro" id="IPR052162">
    <property type="entry name" value="Sensor_kinase/Photoreceptor"/>
</dbReference>
<dbReference type="InterPro" id="IPR013656">
    <property type="entry name" value="PAS_4"/>
</dbReference>
<dbReference type="Proteomes" id="UP001250932">
    <property type="component" value="Unassembled WGS sequence"/>
</dbReference>
<dbReference type="EC" id="2.7.13.3" evidence="2"/>
<evidence type="ECO:0000259" key="7">
    <source>
        <dbReference type="PROSITE" id="PS50112"/>
    </source>
</evidence>
<dbReference type="InterPro" id="IPR013655">
    <property type="entry name" value="PAS_fold_3"/>
</dbReference>
<proteinExistence type="predicted"/>
<dbReference type="InterPro" id="IPR011712">
    <property type="entry name" value="Sig_transdc_His_kin_sub3_dim/P"/>
</dbReference>
<dbReference type="EMBL" id="JAQOUE010000002">
    <property type="protein sequence ID" value="MDT7044015.1"/>
    <property type="molecule type" value="Genomic_DNA"/>
</dbReference>
<dbReference type="Gene3D" id="1.20.5.1930">
    <property type="match status" value="1"/>
</dbReference>
<organism evidence="9 10">
    <name type="scientific">Candidatus Nitronereus thalassa</name>
    <dbReference type="NCBI Taxonomy" id="3020898"/>
    <lineage>
        <taxon>Bacteria</taxon>
        <taxon>Pseudomonadati</taxon>
        <taxon>Nitrospirota</taxon>
        <taxon>Nitrospiria</taxon>
        <taxon>Nitrospirales</taxon>
        <taxon>Nitrospiraceae</taxon>
        <taxon>Candidatus Nitronereus</taxon>
    </lineage>
</organism>
<comment type="caution">
    <text evidence="9">The sequence shown here is derived from an EMBL/GenBank/DDBJ whole genome shotgun (WGS) entry which is preliminary data.</text>
</comment>
<dbReference type="PANTHER" id="PTHR43304:SF1">
    <property type="entry name" value="PAC DOMAIN-CONTAINING PROTEIN"/>
    <property type="match status" value="1"/>
</dbReference>
<feature type="domain" description="PAC" evidence="8">
    <location>
        <begin position="841"/>
        <end position="892"/>
    </location>
</feature>
<feature type="domain" description="PAS" evidence="7">
    <location>
        <begin position="477"/>
        <end position="547"/>
    </location>
</feature>
<keyword evidence="5" id="KW-0418">Kinase</keyword>
<dbReference type="SMART" id="SM00387">
    <property type="entry name" value="HATPase_c"/>
    <property type="match status" value="1"/>
</dbReference>
<dbReference type="SUPFAM" id="SSF55781">
    <property type="entry name" value="GAF domain-like"/>
    <property type="match status" value="3"/>
</dbReference>
<evidence type="ECO:0000313" key="10">
    <source>
        <dbReference type="Proteomes" id="UP001250932"/>
    </source>
</evidence>
<dbReference type="InterPro" id="IPR029016">
    <property type="entry name" value="GAF-like_dom_sf"/>
</dbReference>
<dbReference type="InterPro" id="IPR003018">
    <property type="entry name" value="GAF"/>
</dbReference>
<dbReference type="InterPro" id="IPR035965">
    <property type="entry name" value="PAS-like_dom_sf"/>
</dbReference>
<dbReference type="PROSITE" id="PS50113">
    <property type="entry name" value="PAC"/>
    <property type="match status" value="4"/>
</dbReference>
<feature type="domain" description="PAC" evidence="8">
    <location>
        <begin position="551"/>
        <end position="602"/>
    </location>
</feature>
<dbReference type="SMART" id="SM00065">
    <property type="entry name" value="GAF"/>
    <property type="match status" value="3"/>
</dbReference>
<dbReference type="Pfam" id="PF08448">
    <property type="entry name" value="PAS_4"/>
    <property type="match status" value="2"/>
</dbReference>
<feature type="domain" description="PAC" evidence="8">
    <location>
        <begin position="962"/>
        <end position="1015"/>
    </location>
</feature>
<evidence type="ECO:0000259" key="8">
    <source>
        <dbReference type="PROSITE" id="PS50113"/>
    </source>
</evidence>